<dbReference type="InterPro" id="IPR027417">
    <property type="entry name" value="P-loop_NTPase"/>
</dbReference>
<accession>A0A1G1Z257</accession>
<comment type="caution">
    <text evidence="1">The sequence shown here is derived from an EMBL/GenBank/DDBJ whole genome shotgun (WGS) entry which is preliminary data.</text>
</comment>
<dbReference type="PANTHER" id="PTHR11669">
    <property type="entry name" value="REPLICATION FACTOR C / DNA POLYMERASE III GAMMA-TAU SUBUNIT"/>
    <property type="match status" value="1"/>
</dbReference>
<evidence type="ECO:0000313" key="2">
    <source>
        <dbReference type="Proteomes" id="UP000178515"/>
    </source>
</evidence>
<dbReference type="PANTHER" id="PTHR11669:SF8">
    <property type="entry name" value="DNA POLYMERASE III SUBUNIT DELTA"/>
    <property type="match status" value="1"/>
</dbReference>
<proteinExistence type="predicted"/>
<dbReference type="Pfam" id="PF13177">
    <property type="entry name" value="DNA_pol3_delta2"/>
    <property type="match status" value="1"/>
</dbReference>
<reference evidence="1 2" key="1">
    <citation type="journal article" date="2016" name="Nat. Commun.">
        <title>Thousands of microbial genomes shed light on interconnected biogeochemical processes in an aquifer system.</title>
        <authorList>
            <person name="Anantharaman K."/>
            <person name="Brown C.T."/>
            <person name="Hug L.A."/>
            <person name="Sharon I."/>
            <person name="Castelle C.J."/>
            <person name="Probst A.J."/>
            <person name="Thomas B.C."/>
            <person name="Singh A."/>
            <person name="Wilkins M.J."/>
            <person name="Karaoz U."/>
            <person name="Brodie E.L."/>
            <person name="Williams K.H."/>
            <person name="Hubbard S.S."/>
            <person name="Banfield J.F."/>
        </authorList>
    </citation>
    <scope>NUCLEOTIDE SEQUENCE [LARGE SCALE GENOMIC DNA]</scope>
</reference>
<evidence type="ECO:0008006" key="3">
    <source>
        <dbReference type="Google" id="ProtNLM"/>
    </source>
</evidence>
<dbReference type="Proteomes" id="UP000178515">
    <property type="component" value="Unassembled WGS sequence"/>
</dbReference>
<dbReference type="AlphaFoldDB" id="A0A1G1Z257"/>
<dbReference type="STRING" id="1797689.A3F24_01125"/>
<evidence type="ECO:0000313" key="1">
    <source>
        <dbReference type="EMBL" id="OGY58529.1"/>
    </source>
</evidence>
<name>A0A1G1Z257_9BACT</name>
<protein>
    <recommendedName>
        <fullName evidence="3">AAA+ ATPase domain-containing protein</fullName>
    </recommendedName>
</protein>
<dbReference type="Gene3D" id="3.40.50.300">
    <property type="entry name" value="P-loop containing nucleotide triphosphate hydrolases"/>
    <property type="match status" value="1"/>
</dbReference>
<organism evidence="1 2">
    <name type="scientific">Candidatus Colwellbacteria bacterium RIFCSPHIGHO2_12_FULL_44_17</name>
    <dbReference type="NCBI Taxonomy" id="1797689"/>
    <lineage>
        <taxon>Bacteria</taxon>
        <taxon>Candidatus Colwelliibacteriota</taxon>
    </lineage>
</organism>
<sequence>MNVIGNEKVFEDLKKLGEKKKLGNAYIFFGEPSVGKRQVAEALAHHFESGHNEGDGEYLEETRIIEAREEESIGIDAIRDIRNFLWQKPIKSNYRTVIIDEANLLTSQAQNAILKIAEEPPAYALIILILANPEALLPTVVSRFQKIYFSRLTDEAIETFLIDQMKMTKEKAKEIASKSFGRPGRAVRLIKDKATIKYEKTAAIILKTQKPEVPKALFDGQKNLGLLAESLLSELRKDTIKNADKIKSLLERFRVVYQYNTNKRLQLETALWTTSKK</sequence>
<dbReference type="EMBL" id="MHIX01000042">
    <property type="protein sequence ID" value="OGY58529.1"/>
    <property type="molecule type" value="Genomic_DNA"/>
</dbReference>
<dbReference type="InterPro" id="IPR050238">
    <property type="entry name" value="DNA_Rep/Repair_Clamp_Loader"/>
</dbReference>
<dbReference type="GO" id="GO:0006261">
    <property type="term" value="P:DNA-templated DNA replication"/>
    <property type="evidence" value="ECO:0007669"/>
    <property type="project" value="TreeGrafter"/>
</dbReference>
<dbReference type="SUPFAM" id="SSF52540">
    <property type="entry name" value="P-loop containing nucleoside triphosphate hydrolases"/>
    <property type="match status" value="1"/>
</dbReference>
<gene>
    <name evidence="1" type="ORF">A3F24_01125</name>
</gene>